<dbReference type="AlphaFoldDB" id="G0R591"/>
<dbReference type="GO" id="GO:0006508">
    <property type="term" value="P:proteolysis"/>
    <property type="evidence" value="ECO:0007669"/>
    <property type="project" value="InterPro"/>
</dbReference>
<dbReference type="Pfam" id="PF00768">
    <property type="entry name" value="Peptidase_S11"/>
    <property type="match status" value="1"/>
</dbReference>
<dbReference type="InterPro" id="IPR001967">
    <property type="entry name" value="Peptidase_S11_N"/>
</dbReference>
<dbReference type="PRINTS" id="PR00725">
    <property type="entry name" value="DADACBPTASE1"/>
</dbReference>
<dbReference type="InterPro" id="IPR018044">
    <property type="entry name" value="Peptidase_S11"/>
</dbReference>
<dbReference type="GO" id="GO:0071555">
    <property type="term" value="P:cell wall organization"/>
    <property type="evidence" value="ECO:0007669"/>
    <property type="project" value="UniProtKB-KW"/>
</dbReference>
<dbReference type="OMA" id="YDMYLIF"/>
<keyword evidence="5" id="KW-0573">Peptidoglycan synthesis</keyword>
<dbReference type="STRING" id="857967.G0R591"/>
<keyword evidence="7" id="KW-1133">Transmembrane helix</keyword>
<keyword evidence="7" id="KW-0472">Membrane</keyword>
<evidence type="ECO:0000256" key="7">
    <source>
        <dbReference type="SAM" id="Phobius"/>
    </source>
</evidence>
<reference evidence="9 10" key="1">
    <citation type="submission" date="2011-07" db="EMBL/GenBank/DDBJ databases">
        <authorList>
            <person name="Coyne R."/>
            <person name="Brami D."/>
            <person name="Johnson J."/>
            <person name="Hostetler J."/>
            <person name="Hannick L."/>
            <person name="Clark T."/>
            <person name="Cassidy-Hanley D."/>
            <person name="Inman J."/>
        </authorList>
    </citation>
    <scope>NUCLEOTIDE SEQUENCE [LARGE SCALE GENOMIC DNA]</scope>
    <source>
        <strain evidence="9 10">G5</strain>
    </source>
</reference>
<proteinExistence type="inferred from homology"/>
<keyword evidence="6" id="KW-0961">Cell wall biogenesis/degradation</keyword>
<feature type="transmembrane region" description="Helical" evidence="7">
    <location>
        <begin position="12"/>
        <end position="30"/>
    </location>
</feature>
<dbReference type="eggNOG" id="ENOG502S4VA">
    <property type="taxonomic scope" value="Eukaryota"/>
</dbReference>
<evidence type="ECO:0000256" key="4">
    <source>
        <dbReference type="ARBA" id="ARBA00022960"/>
    </source>
</evidence>
<comment type="similarity">
    <text evidence="1">Belongs to the peptidase S11 family.</text>
</comment>
<dbReference type="InterPro" id="IPR012338">
    <property type="entry name" value="Beta-lactam/transpept-like"/>
</dbReference>
<dbReference type="SUPFAM" id="SSF56601">
    <property type="entry name" value="beta-lactamase/transpeptidase-like"/>
    <property type="match status" value="1"/>
</dbReference>
<dbReference type="PANTHER" id="PTHR21581">
    <property type="entry name" value="D-ALANYL-D-ALANINE CARBOXYPEPTIDASE"/>
    <property type="match status" value="1"/>
</dbReference>
<keyword evidence="10" id="KW-1185">Reference proteome</keyword>
<evidence type="ECO:0000256" key="3">
    <source>
        <dbReference type="ARBA" id="ARBA00022801"/>
    </source>
</evidence>
<keyword evidence="2" id="KW-0732">Signal</keyword>
<dbReference type="Gene3D" id="3.40.710.10">
    <property type="entry name" value="DD-peptidase/beta-lactamase superfamily"/>
    <property type="match status" value="1"/>
</dbReference>
<keyword evidence="7" id="KW-0812">Transmembrane</keyword>
<evidence type="ECO:0000256" key="2">
    <source>
        <dbReference type="ARBA" id="ARBA00022729"/>
    </source>
</evidence>
<evidence type="ECO:0000259" key="8">
    <source>
        <dbReference type="Pfam" id="PF00768"/>
    </source>
</evidence>
<evidence type="ECO:0000256" key="5">
    <source>
        <dbReference type="ARBA" id="ARBA00022984"/>
    </source>
</evidence>
<dbReference type="PANTHER" id="PTHR21581:SF6">
    <property type="entry name" value="TRAFFICKING PROTEIN PARTICLE COMPLEX SUBUNIT 12"/>
    <property type="match status" value="1"/>
</dbReference>
<organism evidence="9 10">
    <name type="scientific">Ichthyophthirius multifiliis</name>
    <name type="common">White spot disease agent</name>
    <name type="synonym">Ich</name>
    <dbReference type="NCBI Taxonomy" id="5932"/>
    <lineage>
        <taxon>Eukaryota</taxon>
        <taxon>Sar</taxon>
        <taxon>Alveolata</taxon>
        <taxon>Ciliophora</taxon>
        <taxon>Intramacronucleata</taxon>
        <taxon>Oligohymenophorea</taxon>
        <taxon>Hymenostomatida</taxon>
        <taxon>Ophryoglenina</taxon>
        <taxon>Ichthyophthirius</taxon>
    </lineage>
</organism>
<dbReference type="RefSeq" id="XP_004024252.1">
    <property type="nucleotide sequence ID" value="XM_004024203.1"/>
</dbReference>
<feature type="domain" description="Peptidase S11 D-alanyl-D-alanine carboxypeptidase A N-terminal" evidence="8">
    <location>
        <begin position="80"/>
        <end position="322"/>
    </location>
</feature>
<dbReference type="OrthoDB" id="10254188at2759"/>
<dbReference type="GO" id="GO:0008360">
    <property type="term" value="P:regulation of cell shape"/>
    <property type="evidence" value="ECO:0007669"/>
    <property type="project" value="UniProtKB-KW"/>
</dbReference>
<dbReference type="EMBL" id="GL984363">
    <property type="protein sequence ID" value="EGR27368.1"/>
    <property type="molecule type" value="Genomic_DNA"/>
</dbReference>
<keyword evidence="3" id="KW-0378">Hydrolase</keyword>
<evidence type="ECO:0000313" key="9">
    <source>
        <dbReference type="EMBL" id="EGR27368.1"/>
    </source>
</evidence>
<keyword evidence="4" id="KW-0133">Cell shape</keyword>
<accession>G0R591</accession>
<dbReference type="InParanoid" id="G0R591"/>
<dbReference type="GO" id="GO:0009002">
    <property type="term" value="F:serine-type D-Ala-D-Ala carboxypeptidase activity"/>
    <property type="evidence" value="ECO:0007669"/>
    <property type="project" value="InterPro"/>
</dbReference>
<sequence length="358" mass="41589">MYIKNQNKNTYNLQNIFLIFLIFLLFKKQIKGRYTFIIKQYNTTIYLQNIIKHIFQFIINYKKDQADNIGLFKYRQLKDLNLSAKSICVYDSVNDKILLSHKSKKQREIASLTKIMTCHIVCQLIQEKVINKIDIVQISKPAAQMIGTSANLKYGDQITIWDLLHSLMLPSGNDSAFALAVFFLIILNFINIKSKEAIKKFVQEMNKYARELNLLQTQYSNPHGLINKSNKSNAIDQCKLSAYSMFQSGLFRQVVKCKLYTCQVKNKNGQLRILTWENTNKCLQKFQNICAGLKTGTTCSAGPCLATSWKINDRNFIIVLLKCQNSEQRFVESHKIFVWICDQLKIELKQEDRIFSII</sequence>
<feature type="transmembrane region" description="Helical" evidence="7">
    <location>
        <begin position="175"/>
        <end position="192"/>
    </location>
</feature>
<evidence type="ECO:0000313" key="10">
    <source>
        <dbReference type="Proteomes" id="UP000008983"/>
    </source>
</evidence>
<name>G0R591_ICHMU</name>
<dbReference type="GeneID" id="14903432"/>
<protein>
    <recommendedName>
        <fullName evidence="8">Peptidase S11 D-alanyl-D-alanine carboxypeptidase A N-terminal domain-containing protein</fullName>
    </recommendedName>
</protein>
<dbReference type="Proteomes" id="UP000008983">
    <property type="component" value="Unassembled WGS sequence"/>
</dbReference>
<evidence type="ECO:0000256" key="1">
    <source>
        <dbReference type="ARBA" id="ARBA00007164"/>
    </source>
</evidence>
<evidence type="ECO:0000256" key="6">
    <source>
        <dbReference type="ARBA" id="ARBA00023316"/>
    </source>
</evidence>
<gene>
    <name evidence="9" type="ORF">IMG5_197030</name>
</gene>